<reference evidence="2" key="1">
    <citation type="submission" date="2014-09" db="EMBL/GenBank/DDBJ databases">
        <authorList>
            <person name="Magalhaes I.L.F."/>
            <person name="Oliveira U."/>
            <person name="Santos F.R."/>
            <person name="Vidigal T.H.D.A."/>
            <person name="Brescovit A.D."/>
            <person name="Santos A.J."/>
        </authorList>
    </citation>
    <scope>NUCLEOTIDE SEQUENCE</scope>
    <source>
        <tissue evidence="2">Shoot tissue taken approximately 20 cm above the soil surface</tissue>
    </source>
</reference>
<dbReference type="EMBL" id="GBRH01259336">
    <property type="protein sequence ID" value="JAD38559.1"/>
    <property type="molecule type" value="Transcribed_RNA"/>
</dbReference>
<reference evidence="2" key="2">
    <citation type="journal article" date="2015" name="Data Brief">
        <title>Shoot transcriptome of the giant reed, Arundo donax.</title>
        <authorList>
            <person name="Barrero R.A."/>
            <person name="Guerrero F.D."/>
            <person name="Moolhuijzen P."/>
            <person name="Goolsby J.A."/>
            <person name="Tidwell J."/>
            <person name="Bellgard S.E."/>
            <person name="Bellgard M.I."/>
        </authorList>
    </citation>
    <scope>NUCLEOTIDE SEQUENCE</scope>
    <source>
        <tissue evidence="2">Shoot tissue taken approximately 20 cm above the soil surface</tissue>
    </source>
</reference>
<protein>
    <submittedName>
        <fullName evidence="2">Uncharacterized protein</fullName>
    </submittedName>
</protein>
<accession>A0A0A8ZGQ9</accession>
<dbReference type="AlphaFoldDB" id="A0A0A8ZGQ9"/>
<proteinExistence type="predicted"/>
<evidence type="ECO:0000313" key="2">
    <source>
        <dbReference type="EMBL" id="JAD38559.1"/>
    </source>
</evidence>
<sequence length="34" mass="4214">MMSVLLLFSMRLTMSHYLHFLKFDHYDIIVFFNC</sequence>
<feature type="chain" id="PRO_5012497760" evidence="1">
    <location>
        <begin position="16"/>
        <end position="34"/>
    </location>
</feature>
<keyword evidence="1" id="KW-0732">Signal</keyword>
<organism evidence="2">
    <name type="scientific">Arundo donax</name>
    <name type="common">Giant reed</name>
    <name type="synonym">Donax arundinaceus</name>
    <dbReference type="NCBI Taxonomy" id="35708"/>
    <lineage>
        <taxon>Eukaryota</taxon>
        <taxon>Viridiplantae</taxon>
        <taxon>Streptophyta</taxon>
        <taxon>Embryophyta</taxon>
        <taxon>Tracheophyta</taxon>
        <taxon>Spermatophyta</taxon>
        <taxon>Magnoliopsida</taxon>
        <taxon>Liliopsida</taxon>
        <taxon>Poales</taxon>
        <taxon>Poaceae</taxon>
        <taxon>PACMAD clade</taxon>
        <taxon>Arundinoideae</taxon>
        <taxon>Arundineae</taxon>
        <taxon>Arundo</taxon>
    </lineage>
</organism>
<name>A0A0A8ZGQ9_ARUDO</name>
<feature type="signal peptide" evidence="1">
    <location>
        <begin position="1"/>
        <end position="15"/>
    </location>
</feature>
<evidence type="ECO:0000256" key="1">
    <source>
        <dbReference type="SAM" id="SignalP"/>
    </source>
</evidence>